<evidence type="ECO:0000313" key="1">
    <source>
        <dbReference type="EMBL" id="MBA4451935.1"/>
    </source>
</evidence>
<evidence type="ECO:0000313" key="2">
    <source>
        <dbReference type="Proteomes" id="UP000559653"/>
    </source>
</evidence>
<reference evidence="1 2" key="1">
    <citation type="journal article" date="2020" name="Appl. Environ. Microbiol.">
        <title>Genomic Characteristics of a Novel Species of Ammonia-Oxidizing Archaea from the Jiulong River Estuary.</title>
        <authorList>
            <person name="Zou D."/>
            <person name="Wan R."/>
            <person name="Han L."/>
            <person name="Xu M.N."/>
            <person name="Liu Y."/>
            <person name="Liu H."/>
            <person name="Kao S.J."/>
            <person name="Li M."/>
        </authorList>
    </citation>
    <scope>NUCLEOTIDE SEQUENCE [LARGE SCALE GENOMIC DNA]</scope>
    <source>
        <strain evidence="1">W1bin1</strain>
    </source>
</reference>
<accession>A0AC60VX41</accession>
<sequence>MGKLTRNLRVCGDCGIVYTSVSFEKYIDECPICHSKRYEALPIETGKK</sequence>
<gene>
    <name evidence="1" type="ORF">H2B03_02010</name>
</gene>
<protein>
    <submittedName>
        <fullName evidence="1">Uncharacterized protein</fullName>
    </submittedName>
</protein>
<dbReference type="Proteomes" id="UP000559653">
    <property type="component" value="Unassembled WGS sequence"/>
</dbReference>
<comment type="caution">
    <text evidence="1">The sequence shown here is derived from an EMBL/GenBank/DDBJ whole genome shotgun (WGS) entry which is preliminary data.</text>
</comment>
<name>A0AC60VX41_9ARCH</name>
<organism evidence="1 2">
    <name type="scientific">Candidatus Nitrosomaritimum aestuariumsis</name>
    <dbReference type="NCBI Taxonomy" id="3342354"/>
    <lineage>
        <taxon>Archaea</taxon>
        <taxon>Nitrososphaerota</taxon>
        <taxon>Nitrososphaeria</taxon>
        <taxon>Nitrosopumilales</taxon>
        <taxon>Nitrosopumilaceae</taxon>
        <taxon>Candidatus Nitrosomaritimum</taxon>
    </lineage>
</organism>
<proteinExistence type="predicted"/>
<dbReference type="EMBL" id="JACEMZ010000006">
    <property type="protein sequence ID" value="MBA4451935.1"/>
    <property type="molecule type" value="Genomic_DNA"/>
</dbReference>